<reference evidence="1 2" key="1">
    <citation type="submission" date="2014-04" db="EMBL/GenBank/DDBJ databases">
        <authorList>
            <consortium name="DOE Joint Genome Institute"/>
            <person name="Kuo A."/>
            <person name="Kohler A."/>
            <person name="Nagy L.G."/>
            <person name="Floudas D."/>
            <person name="Copeland A."/>
            <person name="Barry K.W."/>
            <person name="Cichocki N."/>
            <person name="Veneault-Fourrey C."/>
            <person name="LaButti K."/>
            <person name="Lindquist E.A."/>
            <person name="Lipzen A."/>
            <person name="Lundell T."/>
            <person name="Morin E."/>
            <person name="Murat C."/>
            <person name="Sun H."/>
            <person name="Tunlid A."/>
            <person name="Henrissat B."/>
            <person name="Grigoriev I.V."/>
            <person name="Hibbett D.S."/>
            <person name="Martin F."/>
            <person name="Nordberg H.P."/>
            <person name="Cantor M.N."/>
            <person name="Hua S.X."/>
        </authorList>
    </citation>
    <scope>NUCLEOTIDE SEQUENCE [LARGE SCALE GENOMIC DNA]</scope>
    <source>
        <strain evidence="1 2">Foug A</strain>
    </source>
</reference>
<dbReference type="HOGENOM" id="CLU_2122518_0_0_1"/>
<gene>
    <name evidence="1" type="ORF">SCLCIDRAFT_1223547</name>
</gene>
<dbReference type="Proteomes" id="UP000053989">
    <property type="component" value="Unassembled WGS sequence"/>
</dbReference>
<reference evidence="2" key="2">
    <citation type="submission" date="2015-01" db="EMBL/GenBank/DDBJ databases">
        <title>Evolutionary Origins and Diversification of the Mycorrhizal Mutualists.</title>
        <authorList>
            <consortium name="DOE Joint Genome Institute"/>
            <consortium name="Mycorrhizal Genomics Consortium"/>
            <person name="Kohler A."/>
            <person name="Kuo A."/>
            <person name="Nagy L.G."/>
            <person name="Floudas D."/>
            <person name="Copeland A."/>
            <person name="Barry K.W."/>
            <person name="Cichocki N."/>
            <person name="Veneault-Fourrey C."/>
            <person name="LaButti K."/>
            <person name="Lindquist E.A."/>
            <person name="Lipzen A."/>
            <person name="Lundell T."/>
            <person name="Morin E."/>
            <person name="Murat C."/>
            <person name="Riley R."/>
            <person name="Ohm R."/>
            <person name="Sun H."/>
            <person name="Tunlid A."/>
            <person name="Henrissat B."/>
            <person name="Grigoriev I.V."/>
            <person name="Hibbett D.S."/>
            <person name="Martin F."/>
        </authorList>
    </citation>
    <scope>NUCLEOTIDE SEQUENCE [LARGE SCALE GENOMIC DNA]</scope>
    <source>
        <strain evidence="2">Foug A</strain>
    </source>
</reference>
<sequence>MERHPPDNPLYRGKRLVGHKYLGLWSVSGGTLPHSHIRQSGDVSQATAVRRHASNDRDEQQIFTWYVYWLRSPGGSLQERRDLGLDNPAQRCTSDPRHPLAKCFIPHHPCRRRK</sequence>
<accession>A0A0C3D8B3</accession>
<proteinExistence type="predicted"/>
<dbReference type="EMBL" id="KN822205">
    <property type="protein sequence ID" value="KIM52609.1"/>
    <property type="molecule type" value="Genomic_DNA"/>
</dbReference>
<organism evidence="1 2">
    <name type="scientific">Scleroderma citrinum Foug A</name>
    <dbReference type="NCBI Taxonomy" id="1036808"/>
    <lineage>
        <taxon>Eukaryota</taxon>
        <taxon>Fungi</taxon>
        <taxon>Dikarya</taxon>
        <taxon>Basidiomycota</taxon>
        <taxon>Agaricomycotina</taxon>
        <taxon>Agaricomycetes</taxon>
        <taxon>Agaricomycetidae</taxon>
        <taxon>Boletales</taxon>
        <taxon>Sclerodermatineae</taxon>
        <taxon>Sclerodermataceae</taxon>
        <taxon>Scleroderma</taxon>
    </lineage>
</organism>
<keyword evidence="2" id="KW-1185">Reference proteome</keyword>
<dbReference type="AlphaFoldDB" id="A0A0C3D8B3"/>
<dbReference type="InParanoid" id="A0A0C3D8B3"/>
<protein>
    <submittedName>
        <fullName evidence="1">Uncharacterized protein</fullName>
    </submittedName>
</protein>
<name>A0A0C3D8B3_9AGAM</name>
<evidence type="ECO:0000313" key="1">
    <source>
        <dbReference type="EMBL" id="KIM52609.1"/>
    </source>
</evidence>
<evidence type="ECO:0000313" key="2">
    <source>
        <dbReference type="Proteomes" id="UP000053989"/>
    </source>
</evidence>